<dbReference type="PROSITE" id="PS00611">
    <property type="entry name" value="HISOL_DEHYDROGENASE"/>
    <property type="match status" value="1"/>
</dbReference>
<keyword evidence="8" id="KW-0368">Histidine biosynthesis</keyword>
<evidence type="ECO:0000256" key="11">
    <source>
        <dbReference type="PIRSR" id="PIRSR000099-2"/>
    </source>
</evidence>
<dbReference type="OrthoDB" id="9805269at2"/>
<dbReference type="InterPro" id="IPR022695">
    <property type="entry name" value="Histidinol_DH_monofunct"/>
</dbReference>
<organism evidence="16 17">
    <name type="scientific">Thermovenabulum gondwanense</name>
    <dbReference type="NCBI Taxonomy" id="520767"/>
    <lineage>
        <taxon>Bacteria</taxon>
        <taxon>Bacillati</taxon>
        <taxon>Bacillota</taxon>
        <taxon>Clostridia</taxon>
        <taxon>Thermosediminibacterales</taxon>
        <taxon>Thermosediminibacteraceae</taxon>
        <taxon>Thermovenabulum</taxon>
    </lineage>
</organism>
<dbReference type="GO" id="GO:0005829">
    <property type="term" value="C:cytosol"/>
    <property type="evidence" value="ECO:0007669"/>
    <property type="project" value="TreeGrafter"/>
</dbReference>
<dbReference type="HAMAP" id="MF_01024">
    <property type="entry name" value="HisD"/>
    <property type="match status" value="1"/>
</dbReference>
<comment type="similarity">
    <text evidence="2 8 9 14">Belongs to the histidinol dehydrogenase family.</text>
</comment>
<feature type="binding site" evidence="8 13">
    <location>
        <position position="427"/>
    </location>
    <ligand>
        <name>Zn(2+)</name>
        <dbReference type="ChEBI" id="CHEBI:29105"/>
    </ligand>
</feature>
<dbReference type="FunFam" id="3.40.50.1980:FF:000001">
    <property type="entry name" value="Histidinol dehydrogenase"/>
    <property type="match status" value="1"/>
</dbReference>
<feature type="binding site" evidence="8 11">
    <location>
        <position position="191"/>
    </location>
    <ligand>
        <name>NAD(+)</name>
        <dbReference type="ChEBI" id="CHEBI:57540"/>
    </ligand>
</feature>
<comment type="function">
    <text evidence="1 8">Catalyzes the sequential NAD-dependent oxidations of L-histidinol to L-histidinaldehyde and then to L-histidine.</text>
</comment>
<feature type="active site" description="Proton acceptor" evidence="8 10">
    <location>
        <position position="335"/>
    </location>
</feature>
<feature type="binding site" evidence="8 11">
    <location>
        <position position="214"/>
    </location>
    <ligand>
        <name>NAD(+)</name>
        <dbReference type="ChEBI" id="CHEBI:57540"/>
    </ligand>
</feature>
<proteinExistence type="inferred from homology"/>
<dbReference type="NCBIfam" id="TIGR00069">
    <property type="entry name" value="hisD"/>
    <property type="match status" value="1"/>
</dbReference>
<feature type="binding site" evidence="8 12">
    <location>
        <position position="262"/>
    </location>
    <ligand>
        <name>substrate</name>
    </ligand>
</feature>
<dbReference type="InterPro" id="IPR012131">
    <property type="entry name" value="Hstdl_DH"/>
</dbReference>
<dbReference type="GO" id="GO:0051287">
    <property type="term" value="F:NAD binding"/>
    <property type="evidence" value="ECO:0007669"/>
    <property type="project" value="InterPro"/>
</dbReference>
<feature type="binding site" evidence="8 12">
    <location>
        <position position="422"/>
    </location>
    <ligand>
        <name>substrate</name>
    </ligand>
</feature>
<evidence type="ECO:0000256" key="7">
    <source>
        <dbReference type="ARBA" id="ARBA00049489"/>
    </source>
</evidence>
<keyword evidence="17" id="KW-1185">Reference proteome</keyword>
<dbReference type="STRING" id="520767.ATZ99_20870"/>
<dbReference type="UniPathway" id="UPA00031">
    <property type="reaction ID" value="UER00014"/>
</dbReference>
<dbReference type="FunFam" id="3.40.50.1980:FF:000026">
    <property type="entry name" value="Histidinol dehydrogenase"/>
    <property type="match status" value="1"/>
</dbReference>
<feature type="binding site" evidence="8 11">
    <location>
        <position position="129"/>
    </location>
    <ligand>
        <name>NAD(+)</name>
        <dbReference type="ChEBI" id="CHEBI:57540"/>
    </ligand>
</feature>
<comment type="caution">
    <text evidence="16">The sequence shown here is derived from an EMBL/GenBank/DDBJ whole genome shotgun (WGS) entry which is preliminary data.</text>
</comment>
<protein>
    <recommendedName>
        <fullName evidence="3 8">Histidinol dehydrogenase</fullName>
        <shortName evidence="8">HDH</shortName>
        <ecNumber evidence="3 8">1.1.1.23</ecNumber>
    </recommendedName>
</protein>
<evidence type="ECO:0000256" key="4">
    <source>
        <dbReference type="ARBA" id="ARBA00022723"/>
    </source>
</evidence>
<keyword evidence="15" id="KW-0175">Coiled coil</keyword>
<evidence type="ECO:0000256" key="8">
    <source>
        <dbReference type="HAMAP-Rule" id="MF_01024"/>
    </source>
</evidence>
<dbReference type="Gene3D" id="1.20.5.1300">
    <property type="match status" value="1"/>
</dbReference>
<evidence type="ECO:0000256" key="1">
    <source>
        <dbReference type="ARBA" id="ARBA00003850"/>
    </source>
</evidence>
<comment type="cofactor">
    <cofactor evidence="8 13">
        <name>Zn(2+)</name>
        <dbReference type="ChEBI" id="CHEBI:29105"/>
    </cofactor>
    <text evidence="8 13">Binds 1 zinc ion per subunit.</text>
</comment>
<feature type="active site" description="Proton acceptor" evidence="8 10">
    <location>
        <position position="334"/>
    </location>
</feature>
<accession>A0A161PSU7</accession>
<evidence type="ECO:0000256" key="14">
    <source>
        <dbReference type="RuleBase" id="RU004175"/>
    </source>
</evidence>
<evidence type="ECO:0000256" key="5">
    <source>
        <dbReference type="ARBA" id="ARBA00022833"/>
    </source>
</evidence>
<dbReference type="CDD" id="cd06572">
    <property type="entry name" value="Histidinol_dh"/>
    <property type="match status" value="1"/>
</dbReference>
<dbReference type="Proteomes" id="UP000075737">
    <property type="component" value="Unassembled WGS sequence"/>
</dbReference>
<feature type="binding site" evidence="8 12">
    <location>
        <position position="368"/>
    </location>
    <ligand>
        <name>substrate</name>
    </ligand>
</feature>
<dbReference type="GO" id="GO:0008270">
    <property type="term" value="F:zinc ion binding"/>
    <property type="evidence" value="ECO:0007669"/>
    <property type="project" value="UniProtKB-UniRule"/>
</dbReference>
<evidence type="ECO:0000256" key="9">
    <source>
        <dbReference type="PIRNR" id="PIRNR000099"/>
    </source>
</evidence>
<dbReference type="Pfam" id="PF00815">
    <property type="entry name" value="Histidinol_dh"/>
    <property type="match status" value="1"/>
</dbReference>
<feature type="binding site" evidence="8 12">
    <location>
        <position position="427"/>
    </location>
    <ligand>
        <name>substrate</name>
    </ligand>
</feature>
<evidence type="ECO:0000256" key="2">
    <source>
        <dbReference type="ARBA" id="ARBA00010178"/>
    </source>
</evidence>
<evidence type="ECO:0000313" key="16">
    <source>
        <dbReference type="EMBL" id="KYO64327.1"/>
    </source>
</evidence>
<evidence type="ECO:0000256" key="6">
    <source>
        <dbReference type="ARBA" id="ARBA00023002"/>
    </source>
</evidence>
<keyword evidence="8 11" id="KW-0520">NAD</keyword>
<sequence>MKVLFAQNREFEKELINIVKKRSPGELTGVEKRVREIIEKVREKGDEALIELTMELDGVFLNAEELEVRDEEIEKAYSSVEKEFLEALNKAYENILEFHEKQKQESWFYMKEGSLLGQRILPLESVGIYVPGGKAAYPSTVLMNAIPAKVAGVERIYMTTPPKGNKEINPYILAAAKICGINKIFKIGGAQAIAALSYGTETIPKVDKIVGPGNIYVACAKKQVYGEVDVDLIAGPSEIVVIADETADERYVAYDLLSQAEHDENAMAILITDSQRLAQEVLRCINDCIETKEKEDPLNNNISTAKKSLENYGLILLTQNLMEAVKISNLIAPEHLEIIAKNGDELLKEVKNAGTVFLGEFSPEPIGDYIAGTNHVLPTNQTSRFFSPLGVYDFMKRINVVKYSLESLRLYAGHAVKIAEREGLYLHANSLKVRINDVQG</sequence>
<feature type="binding site" evidence="8 12">
    <location>
        <position position="237"/>
    </location>
    <ligand>
        <name>substrate</name>
    </ligand>
</feature>
<feature type="binding site" evidence="8 13">
    <location>
        <position position="368"/>
    </location>
    <ligand>
        <name>Zn(2+)</name>
        <dbReference type="ChEBI" id="CHEBI:29105"/>
    </ligand>
</feature>
<name>A0A161PSU7_9FIRM</name>
<evidence type="ECO:0000256" key="10">
    <source>
        <dbReference type="PIRSR" id="PIRSR000099-1"/>
    </source>
</evidence>
<evidence type="ECO:0000256" key="13">
    <source>
        <dbReference type="PIRSR" id="PIRSR000099-4"/>
    </source>
</evidence>
<feature type="binding site" evidence="8 12">
    <location>
        <position position="259"/>
    </location>
    <ligand>
        <name>substrate</name>
    </ligand>
</feature>
<reference evidence="16 17" key="1">
    <citation type="submission" date="2015-12" db="EMBL/GenBank/DDBJ databases">
        <title>Draft genome of Thermovenabulum gondwanense isolated from a red thermophilic microbial mat colonisisng an outflow channel of a bore well.</title>
        <authorList>
            <person name="Patel B.K."/>
        </authorList>
    </citation>
    <scope>NUCLEOTIDE SEQUENCE [LARGE SCALE GENOMIC DNA]</scope>
    <source>
        <strain evidence="16 17">R270</strain>
    </source>
</reference>
<dbReference type="GO" id="GO:0004399">
    <property type="term" value="F:histidinol dehydrogenase activity"/>
    <property type="evidence" value="ECO:0007669"/>
    <property type="project" value="UniProtKB-UniRule"/>
</dbReference>
<feature type="binding site" evidence="8 13">
    <location>
        <position position="262"/>
    </location>
    <ligand>
        <name>Zn(2+)</name>
        <dbReference type="ChEBI" id="CHEBI:29105"/>
    </ligand>
</feature>
<feature type="binding site" evidence="8 12">
    <location>
        <position position="335"/>
    </location>
    <ligand>
        <name>substrate</name>
    </ligand>
</feature>
<dbReference type="GO" id="GO:0000105">
    <property type="term" value="P:L-histidine biosynthetic process"/>
    <property type="evidence" value="ECO:0007669"/>
    <property type="project" value="UniProtKB-UniRule"/>
</dbReference>
<feature type="coiled-coil region" evidence="15">
    <location>
        <begin position="63"/>
        <end position="102"/>
    </location>
</feature>
<evidence type="ECO:0000256" key="12">
    <source>
        <dbReference type="PIRSR" id="PIRSR000099-3"/>
    </source>
</evidence>
<dbReference type="PANTHER" id="PTHR21256">
    <property type="entry name" value="HISTIDINOL DEHYDROGENASE HDH"/>
    <property type="match status" value="1"/>
</dbReference>
<dbReference type="PANTHER" id="PTHR21256:SF2">
    <property type="entry name" value="HISTIDINE BIOSYNTHESIS TRIFUNCTIONAL PROTEIN"/>
    <property type="match status" value="1"/>
</dbReference>
<gene>
    <name evidence="8 16" type="primary">hisD</name>
    <name evidence="16" type="ORF">ATZ99_20870</name>
</gene>
<dbReference type="EC" id="1.1.1.23" evidence="3 8"/>
<dbReference type="InterPro" id="IPR001692">
    <property type="entry name" value="Histidinol_DH_CS"/>
</dbReference>
<dbReference type="AlphaFoldDB" id="A0A161PSU7"/>
<feature type="binding site" evidence="8 13">
    <location>
        <position position="259"/>
    </location>
    <ligand>
        <name>Zn(2+)</name>
        <dbReference type="ChEBI" id="CHEBI:29105"/>
    </ligand>
</feature>
<dbReference type="PATRIC" id="fig|520767.4.peg.2210"/>
<keyword evidence="8" id="KW-0028">Amino-acid biosynthesis</keyword>
<dbReference type="PIRSF" id="PIRSF000099">
    <property type="entry name" value="Histidinol_dh"/>
    <property type="match status" value="1"/>
</dbReference>
<evidence type="ECO:0000313" key="17">
    <source>
        <dbReference type="Proteomes" id="UP000075737"/>
    </source>
</evidence>
<comment type="pathway">
    <text evidence="8">Amino-acid biosynthesis; L-histidine biosynthesis; L-histidine from 5-phospho-alpha-D-ribose 1-diphosphate: step 9/9.</text>
</comment>
<dbReference type="RefSeq" id="WP_068749184.1">
    <property type="nucleotide sequence ID" value="NZ_LOHZ01000043.1"/>
</dbReference>
<keyword evidence="6 8" id="KW-0560">Oxidoreductase</keyword>
<keyword evidence="5 8" id="KW-0862">Zinc</keyword>
<dbReference type="EMBL" id="LOHZ01000043">
    <property type="protein sequence ID" value="KYO64327.1"/>
    <property type="molecule type" value="Genomic_DNA"/>
</dbReference>
<comment type="catalytic activity">
    <reaction evidence="7 8">
        <text>L-histidinol + 2 NAD(+) + H2O = L-histidine + 2 NADH + 3 H(+)</text>
        <dbReference type="Rhea" id="RHEA:20641"/>
        <dbReference type="ChEBI" id="CHEBI:15377"/>
        <dbReference type="ChEBI" id="CHEBI:15378"/>
        <dbReference type="ChEBI" id="CHEBI:57540"/>
        <dbReference type="ChEBI" id="CHEBI:57595"/>
        <dbReference type="ChEBI" id="CHEBI:57699"/>
        <dbReference type="ChEBI" id="CHEBI:57945"/>
        <dbReference type="EC" id="1.1.1.23"/>
    </reaction>
</comment>
<dbReference type="InterPro" id="IPR016161">
    <property type="entry name" value="Ald_DH/histidinol_DH"/>
</dbReference>
<evidence type="ECO:0000256" key="3">
    <source>
        <dbReference type="ARBA" id="ARBA00012965"/>
    </source>
</evidence>
<dbReference type="SUPFAM" id="SSF53720">
    <property type="entry name" value="ALDH-like"/>
    <property type="match status" value="1"/>
</dbReference>
<dbReference type="Gene3D" id="3.40.50.1980">
    <property type="entry name" value="Nitrogenase molybdenum iron protein domain"/>
    <property type="match status" value="2"/>
</dbReference>
<evidence type="ECO:0000256" key="15">
    <source>
        <dbReference type="SAM" id="Coils"/>
    </source>
</evidence>
<keyword evidence="4 8" id="KW-0479">Metal-binding</keyword>
<dbReference type="PRINTS" id="PR00083">
    <property type="entry name" value="HOLDHDRGNASE"/>
</dbReference>